<feature type="transmembrane region" description="Helical" evidence="9">
    <location>
        <begin position="12"/>
        <end position="32"/>
    </location>
</feature>
<dbReference type="NCBIfam" id="TIGR00842">
    <property type="entry name" value="bcct"/>
    <property type="match status" value="1"/>
</dbReference>
<comment type="caution">
    <text evidence="10">The sequence shown here is derived from an EMBL/GenBank/DDBJ whole genome shotgun (WGS) entry which is preliminary data.</text>
</comment>
<reference evidence="10 11" key="1">
    <citation type="submission" date="2018-07" db="EMBL/GenBank/DDBJ databases">
        <title>Genomic Encyclopedia of Type Strains, Phase III (KMG-III): the genomes of soil and plant-associated and newly described type strains.</title>
        <authorList>
            <person name="Whitman W."/>
        </authorList>
    </citation>
    <scope>NUCLEOTIDE SEQUENCE [LARGE SCALE GENOMIC DNA]</scope>
    <source>
        <strain evidence="10 11">CECT 8575</strain>
    </source>
</reference>
<feature type="transmembrane region" description="Helical" evidence="9">
    <location>
        <begin position="450"/>
        <end position="472"/>
    </location>
</feature>
<feature type="region of interest" description="Disordered" evidence="8">
    <location>
        <begin position="509"/>
        <end position="560"/>
    </location>
</feature>
<evidence type="ECO:0000256" key="8">
    <source>
        <dbReference type="SAM" id="MobiDB-lite"/>
    </source>
</evidence>
<dbReference type="Pfam" id="PF02028">
    <property type="entry name" value="BCCT"/>
    <property type="match status" value="1"/>
</dbReference>
<accession>A0A368VQF4</accession>
<keyword evidence="6 9" id="KW-1133">Transmembrane helix</keyword>
<dbReference type="PROSITE" id="PS01303">
    <property type="entry name" value="BCCT"/>
    <property type="match status" value="1"/>
</dbReference>
<evidence type="ECO:0000256" key="7">
    <source>
        <dbReference type="ARBA" id="ARBA00023136"/>
    </source>
</evidence>
<evidence type="ECO:0000313" key="11">
    <source>
        <dbReference type="Proteomes" id="UP000253495"/>
    </source>
</evidence>
<feature type="transmembrane region" description="Helical" evidence="9">
    <location>
        <begin position="90"/>
        <end position="110"/>
    </location>
</feature>
<evidence type="ECO:0000256" key="6">
    <source>
        <dbReference type="ARBA" id="ARBA00022989"/>
    </source>
</evidence>
<keyword evidence="3" id="KW-0813">Transport</keyword>
<evidence type="ECO:0000256" key="9">
    <source>
        <dbReference type="SAM" id="Phobius"/>
    </source>
</evidence>
<evidence type="ECO:0000256" key="1">
    <source>
        <dbReference type="ARBA" id="ARBA00004651"/>
    </source>
</evidence>
<comment type="similarity">
    <text evidence="2">Belongs to the BCCT transporter (TC 2.A.15) family.</text>
</comment>
<proteinExistence type="inferred from homology"/>
<dbReference type="PANTHER" id="PTHR30047:SF7">
    <property type="entry name" value="HIGH-AFFINITY CHOLINE TRANSPORT PROTEIN"/>
    <property type="match status" value="1"/>
</dbReference>
<feature type="transmembrane region" description="Helical" evidence="9">
    <location>
        <begin position="52"/>
        <end position="70"/>
    </location>
</feature>
<comment type="subcellular location">
    <subcellularLocation>
        <location evidence="1">Cell membrane</location>
        <topology evidence="1">Multi-pass membrane protein</topology>
    </subcellularLocation>
</comment>
<dbReference type="AlphaFoldDB" id="A0A368VQF4"/>
<name>A0A368VQF4_9ACTN</name>
<keyword evidence="5 9" id="KW-0812">Transmembrane</keyword>
<feature type="transmembrane region" description="Helical" evidence="9">
    <location>
        <begin position="323"/>
        <end position="342"/>
    </location>
</feature>
<sequence>MVRYLKEHTNPPVFVISAIVVIAFVLWGVLAPSSVSEVSSQANSFITKNFEWLYIFSASFFVLFALVLMFSRYGTVRLGPDDSRPEYSTLAWFSMLFTAGMGIGLVFYAVSEPVYHFANPPVGQPGTEEAAQRAMNFTFFHWGVHPWAIYIALGLALGYFAFRKGLPLRPAAALYPLIGNRIYGWMGNTVDILAVFGTLFGLATSLGIGGKQVGAGLETLFGVENNAYLQVAIILLITAVAVVSVMAGIDKGIRNLSLINLWIAFALMLFVFFFGHSLDLLNLLASNIGYYLQNLPELSFQTFPNGGNGTAQEWQSGWTLFYWAWWIAWSPFVGMFIARISYGRTIRNFIAGALFAPVGASFVWLSIFGNSALQRLLANPENQLADASAETAMFVLIEQLPVGDIFAMIASVMAILAVTLFFATSSDSGSLVVDILTNGGDPNPKWQQRLFWALIEGVIAAVLLAAGAVTGADALSGLQAASIVTGLPFCIVLLLMCLGLAKALSQEQLEPTAPEPGPMSGMRASYSRTPVSTGARSEESGSEAQQESGGKDDSSTPSGN</sequence>
<keyword evidence="11" id="KW-1185">Reference proteome</keyword>
<feature type="transmembrane region" description="Helical" evidence="9">
    <location>
        <begin position="256"/>
        <end position="275"/>
    </location>
</feature>
<feature type="transmembrane region" description="Helical" evidence="9">
    <location>
        <begin position="478"/>
        <end position="501"/>
    </location>
</feature>
<dbReference type="Gene3D" id="1.20.1730.10">
    <property type="entry name" value="Sodium/glucose cotransporter"/>
    <property type="match status" value="1"/>
</dbReference>
<feature type="transmembrane region" description="Helical" evidence="9">
    <location>
        <begin position="228"/>
        <end position="249"/>
    </location>
</feature>
<dbReference type="GO" id="GO:0005886">
    <property type="term" value="C:plasma membrane"/>
    <property type="evidence" value="ECO:0007669"/>
    <property type="project" value="UniProtKB-SubCell"/>
</dbReference>
<dbReference type="GO" id="GO:0022857">
    <property type="term" value="F:transmembrane transporter activity"/>
    <property type="evidence" value="ECO:0007669"/>
    <property type="project" value="InterPro"/>
</dbReference>
<evidence type="ECO:0000256" key="5">
    <source>
        <dbReference type="ARBA" id="ARBA00022692"/>
    </source>
</evidence>
<organism evidence="10 11">
    <name type="scientific">Halopolyspora algeriensis</name>
    <dbReference type="NCBI Taxonomy" id="1500506"/>
    <lineage>
        <taxon>Bacteria</taxon>
        <taxon>Bacillati</taxon>
        <taxon>Actinomycetota</taxon>
        <taxon>Actinomycetes</taxon>
        <taxon>Actinomycetes incertae sedis</taxon>
        <taxon>Halopolyspora</taxon>
    </lineage>
</organism>
<keyword evidence="4" id="KW-1003">Cell membrane</keyword>
<dbReference type="InterPro" id="IPR038377">
    <property type="entry name" value="Na/Glc_symporter_sf"/>
</dbReference>
<evidence type="ECO:0000256" key="4">
    <source>
        <dbReference type="ARBA" id="ARBA00022475"/>
    </source>
</evidence>
<keyword evidence="7 9" id="KW-0472">Membrane</keyword>
<feature type="transmembrane region" description="Helical" evidence="9">
    <location>
        <begin position="405"/>
        <end position="423"/>
    </location>
</feature>
<feature type="transmembrane region" description="Helical" evidence="9">
    <location>
        <begin position="144"/>
        <end position="162"/>
    </location>
</feature>
<evidence type="ECO:0000256" key="3">
    <source>
        <dbReference type="ARBA" id="ARBA00022448"/>
    </source>
</evidence>
<gene>
    <name evidence="10" type="ORF">DFQ14_106214</name>
</gene>
<evidence type="ECO:0000256" key="2">
    <source>
        <dbReference type="ARBA" id="ARBA00005658"/>
    </source>
</evidence>
<dbReference type="OrthoDB" id="9775735at2"/>
<dbReference type="Proteomes" id="UP000253495">
    <property type="component" value="Unassembled WGS sequence"/>
</dbReference>
<evidence type="ECO:0000313" key="10">
    <source>
        <dbReference type="EMBL" id="RCW43734.1"/>
    </source>
</evidence>
<dbReference type="PANTHER" id="PTHR30047">
    <property type="entry name" value="HIGH-AFFINITY CHOLINE TRANSPORT PROTEIN-RELATED"/>
    <property type="match status" value="1"/>
</dbReference>
<dbReference type="InterPro" id="IPR000060">
    <property type="entry name" value="BCCT_transptr"/>
</dbReference>
<feature type="transmembrane region" description="Helical" evidence="9">
    <location>
        <begin position="182"/>
        <end position="208"/>
    </location>
</feature>
<feature type="transmembrane region" description="Helical" evidence="9">
    <location>
        <begin position="349"/>
        <end position="367"/>
    </location>
</feature>
<dbReference type="InterPro" id="IPR018093">
    <property type="entry name" value="BCCT_CS"/>
</dbReference>
<protein>
    <submittedName>
        <fullName evidence="10">Choline/glycine/proline betaine transport protein</fullName>
    </submittedName>
</protein>
<dbReference type="EMBL" id="QPJC01000006">
    <property type="protein sequence ID" value="RCW43734.1"/>
    <property type="molecule type" value="Genomic_DNA"/>
</dbReference>